<comment type="caution">
    <text evidence="11">The sequence shown here is derived from an EMBL/GenBank/DDBJ whole genome shotgun (WGS) entry which is preliminary data.</text>
</comment>
<feature type="transmembrane region" description="Helical" evidence="9">
    <location>
        <begin position="64"/>
        <end position="89"/>
    </location>
</feature>
<dbReference type="PROSITE" id="PS50928">
    <property type="entry name" value="ABC_TM1"/>
    <property type="match status" value="1"/>
</dbReference>
<feature type="domain" description="ABC transmembrane type-1" evidence="10">
    <location>
        <begin position="64"/>
        <end position="280"/>
    </location>
</feature>
<organism evidence="11 12">
    <name type="scientific">Candidatus Corynebacterium gallistercoris</name>
    <dbReference type="NCBI Taxonomy" id="2838530"/>
    <lineage>
        <taxon>Bacteria</taxon>
        <taxon>Bacillati</taxon>
        <taxon>Actinomycetota</taxon>
        <taxon>Actinomycetes</taxon>
        <taxon>Mycobacteriales</taxon>
        <taxon>Corynebacteriaceae</taxon>
        <taxon>Corynebacterium</taxon>
    </lineage>
</organism>
<name>A0A9D1RXI6_9CORY</name>
<dbReference type="GO" id="GO:0005886">
    <property type="term" value="C:plasma membrane"/>
    <property type="evidence" value="ECO:0007669"/>
    <property type="project" value="UniProtKB-SubCell"/>
</dbReference>
<proteinExistence type="inferred from homology"/>
<dbReference type="AlphaFoldDB" id="A0A9D1RXI6"/>
<evidence type="ECO:0000256" key="9">
    <source>
        <dbReference type="RuleBase" id="RU363032"/>
    </source>
</evidence>
<evidence type="ECO:0000259" key="10">
    <source>
        <dbReference type="PROSITE" id="PS50928"/>
    </source>
</evidence>
<dbReference type="Pfam" id="PF00528">
    <property type="entry name" value="BPD_transp_1"/>
    <property type="match status" value="1"/>
</dbReference>
<protein>
    <submittedName>
        <fullName evidence="11">ABC transporter permease subunit</fullName>
    </submittedName>
</protein>
<evidence type="ECO:0000256" key="1">
    <source>
        <dbReference type="ARBA" id="ARBA00004141"/>
    </source>
</evidence>
<evidence type="ECO:0000256" key="4">
    <source>
        <dbReference type="ARBA" id="ARBA00022692"/>
    </source>
</evidence>
<dbReference type="Proteomes" id="UP000824189">
    <property type="component" value="Unassembled WGS sequence"/>
</dbReference>
<dbReference type="PANTHER" id="PTHR30406">
    <property type="entry name" value="SULFATE TRANSPORT SYSTEM PERMEASE PROTEIN"/>
    <property type="match status" value="1"/>
</dbReference>
<dbReference type="EMBL" id="DXFZ01000070">
    <property type="protein sequence ID" value="HIW95974.1"/>
    <property type="molecule type" value="Genomic_DNA"/>
</dbReference>
<dbReference type="InterPro" id="IPR000515">
    <property type="entry name" value="MetI-like"/>
</dbReference>
<comment type="function">
    <text evidence="8">Part of the ABC transporter complex CysAWTP (TC 3.A.1.6.1) involved in sulfate/thiosulfate import. Probably responsible for the translocation of the substrate across the membrane.</text>
</comment>
<keyword evidence="3 9" id="KW-0813">Transport</keyword>
<keyword evidence="7 9" id="KW-0472">Membrane</keyword>
<dbReference type="CDD" id="cd06261">
    <property type="entry name" value="TM_PBP2"/>
    <property type="match status" value="1"/>
</dbReference>
<comment type="subunit">
    <text evidence="2">The complex is composed of two ATP-binding proteins (CysA), two transmembrane proteins (CysT and CysW) and a solute-binding protein (CysP).</text>
</comment>
<feature type="transmembrane region" description="Helical" evidence="9">
    <location>
        <begin position="110"/>
        <end position="136"/>
    </location>
</feature>
<evidence type="ECO:0000256" key="8">
    <source>
        <dbReference type="ARBA" id="ARBA00025323"/>
    </source>
</evidence>
<dbReference type="GO" id="GO:0015419">
    <property type="term" value="F:ABC-type sulfate transporter activity"/>
    <property type="evidence" value="ECO:0007669"/>
    <property type="project" value="InterPro"/>
</dbReference>
<dbReference type="Gene3D" id="1.10.3720.10">
    <property type="entry name" value="MetI-like"/>
    <property type="match status" value="1"/>
</dbReference>
<feature type="transmembrane region" description="Helical" evidence="9">
    <location>
        <begin position="200"/>
        <end position="222"/>
    </location>
</feature>
<feature type="transmembrane region" description="Helical" evidence="9">
    <location>
        <begin position="156"/>
        <end position="179"/>
    </location>
</feature>
<reference evidence="11" key="1">
    <citation type="journal article" date="2021" name="PeerJ">
        <title>Extensive microbial diversity within the chicken gut microbiome revealed by metagenomics and culture.</title>
        <authorList>
            <person name="Gilroy R."/>
            <person name="Ravi A."/>
            <person name="Getino M."/>
            <person name="Pursley I."/>
            <person name="Horton D.L."/>
            <person name="Alikhan N.F."/>
            <person name="Baker D."/>
            <person name="Gharbi K."/>
            <person name="Hall N."/>
            <person name="Watson M."/>
            <person name="Adriaenssens E.M."/>
            <person name="Foster-Nyarko E."/>
            <person name="Jarju S."/>
            <person name="Secka A."/>
            <person name="Antonio M."/>
            <person name="Oren A."/>
            <person name="Chaudhuri R.R."/>
            <person name="La Ragione R."/>
            <person name="Hildebrand F."/>
            <person name="Pallen M.J."/>
        </authorList>
    </citation>
    <scope>NUCLEOTIDE SEQUENCE</scope>
    <source>
        <strain evidence="11">4376</strain>
    </source>
</reference>
<keyword evidence="6" id="KW-0764">Sulfate transport</keyword>
<dbReference type="InterPro" id="IPR035906">
    <property type="entry name" value="MetI-like_sf"/>
</dbReference>
<gene>
    <name evidence="11" type="ORF">H9867_05750</name>
</gene>
<keyword evidence="5 9" id="KW-1133">Transmembrane helix</keyword>
<evidence type="ECO:0000256" key="7">
    <source>
        <dbReference type="ARBA" id="ARBA00023136"/>
    </source>
</evidence>
<keyword evidence="4 9" id="KW-0812">Transmembrane</keyword>
<comment type="similarity">
    <text evidence="9">Belongs to the binding-protein-dependent transport system permease family.</text>
</comment>
<dbReference type="SUPFAM" id="SSF161098">
    <property type="entry name" value="MetI-like"/>
    <property type="match status" value="1"/>
</dbReference>
<evidence type="ECO:0000256" key="5">
    <source>
        <dbReference type="ARBA" id="ARBA00022989"/>
    </source>
</evidence>
<feature type="transmembrane region" description="Helical" evidence="9">
    <location>
        <begin position="23"/>
        <end position="44"/>
    </location>
</feature>
<dbReference type="InterPro" id="IPR005667">
    <property type="entry name" value="Sulph_transpt2"/>
</dbReference>
<evidence type="ECO:0000256" key="3">
    <source>
        <dbReference type="ARBA" id="ARBA00022448"/>
    </source>
</evidence>
<evidence type="ECO:0000256" key="6">
    <source>
        <dbReference type="ARBA" id="ARBA00023032"/>
    </source>
</evidence>
<evidence type="ECO:0000313" key="11">
    <source>
        <dbReference type="EMBL" id="HIW95974.1"/>
    </source>
</evidence>
<sequence>MEHAEPQQLQPPRLSRNYATPTWVLPLAMVALLVLAGPLLGLLVSIPWTRVPELVTTEEASTAFALSLVTAVGSTVICVLLGTPLSLWLQQLSLRSARGRGGWLGRGGVAAIRLLVYAPLVLSPVVSGLAMIFFWGRRGLVGSWLDAHGIALAYTTAGVMMVQVFVALPFFVATTTTALNAIPHQLEEAAATEGASRGQVLARILLPLAAPGMVTGAVLSFARALSEFGATITFAGNIAGESRTIPLLVSLGLSSGDMDQALGACIMLLGIYVLVLVAVVAVRVIGRLRKSL</sequence>
<feature type="transmembrane region" description="Helical" evidence="9">
    <location>
        <begin position="261"/>
        <end position="286"/>
    </location>
</feature>
<evidence type="ECO:0000313" key="12">
    <source>
        <dbReference type="Proteomes" id="UP000824189"/>
    </source>
</evidence>
<accession>A0A9D1RXI6</accession>
<reference evidence="11" key="2">
    <citation type="submission" date="2021-04" db="EMBL/GenBank/DDBJ databases">
        <authorList>
            <person name="Gilroy R."/>
        </authorList>
    </citation>
    <scope>NUCLEOTIDE SEQUENCE</scope>
    <source>
        <strain evidence="11">4376</strain>
    </source>
</reference>
<dbReference type="PANTHER" id="PTHR30406:SF8">
    <property type="entry name" value="SULFATE TRANSPORT SYSTEM PERMEASE PROTEIN CYST"/>
    <property type="match status" value="1"/>
</dbReference>
<comment type="subcellular location">
    <subcellularLocation>
        <location evidence="9">Cell membrane</location>
        <topology evidence="9">Multi-pass membrane protein</topology>
    </subcellularLocation>
    <subcellularLocation>
        <location evidence="1">Membrane</location>
        <topology evidence="1">Multi-pass membrane protein</topology>
    </subcellularLocation>
</comment>
<evidence type="ECO:0000256" key="2">
    <source>
        <dbReference type="ARBA" id="ARBA00011779"/>
    </source>
</evidence>